<feature type="region of interest" description="Disordered" evidence="1">
    <location>
        <begin position="538"/>
        <end position="588"/>
    </location>
</feature>
<dbReference type="GO" id="GO:0000159">
    <property type="term" value="C:protein phosphatase type 2A complex"/>
    <property type="evidence" value="ECO:0007669"/>
    <property type="project" value="InterPro"/>
</dbReference>
<dbReference type="Gene3D" id="1.25.10.10">
    <property type="entry name" value="Leucine-rich Repeat Variant"/>
    <property type="match status" value="1"/>
</dbReference>
<dbReference type="InterPro" id="IPR002554">
    <property type="entry name" value="PP2A_B56"/>
</dbReference>
<evidence type="ECO:0000256" key="1">
    <source>
        <dbReference type="SAM" id="MobiDB-lite"/>
    </source>
</evidence>
<evidence type="ECO:0000313" key="2">
    <source>
        <dbReference type="EMBL" id="OHT00246.1"/>
    </source>
</evidence>
<sequence length="588" mass="66421">MSLIRNYASKRNSSLTRFSPVNSPIRHIFKPNQFNMRLNKLQPINGQNKDDDENDDENQQKNGNNGDTSNKNGDKNDKSKKDDKKKKSDAEPVCDLEPIPGFAQNANKVHSKIELPVLPPLPSPGNNDFTSALQKKISLIAVELDFLDPLGDVAAKEVRLKTNNELLEVCQNSFDKLSVDDKEILYEGTKKILFKDLAPVQPNYLFCDDLVTLIDGAWDHTKLLYQILTIFALSAPRPELPKLLFRQFNKFDLNERNQIIDVINQLLEKDPKIVPDILKRCCNMISTYLDGATNPYVLVPTVSLITAIFKKASDVTPYESIYLNNILPLLGAIHFPTCAENMVQIVEQFVKAKQDLVMPTITELVRHFPRTRSVKTISFLKMLTISMTKMNTRSFRKSMKQLFHLFVKCTVGPQIKVSDASLSIWHKIELEPLIMDNARVIFPFVYPILSKGMREVWSQDIINNIDDIFQTMNRIDSFIFQELCRQKQPQAVPTNDHLKTWATIARSAAKTDRGLNLATKLAEIQRIFAVQQLQPIGGVGPNSNPQLRNRSDPKLSSTPQSPPPTGNPRGRSSAAISKNPPLPPFKAP</sequence>
<dbReference type="Pfam" id="PF01603">
    <property type="entry name" value="B56"/>
    <property type="match status" value="1"/>
</dbReference>
<dbReference type="InterPro" id="IPR011989">
    <property type="entry name" value="ARM-like"/>
</dbReference>
<evidence type="ECO:0000313" key="3">
    <source>
        <dbReference type="Proteomes" id="UP000179807"/>
    </source>
</evidence>
<feature type="compositionally biased region" description="Polar residues" evidence="1">
    <location>
        <begin position="541"/>
        <end position="559"/>
    </location>
</feature>
<dbReference type="AlphaFoldDB" id="A0A1J4JRT1"/>
<proteinExistence type="predicted"/>
<dbReference type="PANTHER" id="PTHR10257:SF3">
    <property type="entry name" value="SERINE_THREONINE-PROTEIN PHOSPHATASE 2A 56 KDA REGULATORY SUBUNIT GAMMA ISOFORM"/>
    <property type="match status" value="1"/>
</dbReference>
<feature type="compositionally biased region" description="Low complexity" evidence="1">
    <location>
        <begin position="60"/>
        <end position="71"/>
    </location>
</feature>
<evidence type="ECO:0008006" key="4">
    <source>
        <dbReference type="Google" id="ProtNLM"/>
    </source>
</evidence>
<dbReference type="SUPFAM" id="SSF48371">
    <property type="entry name" value="ARM repeat"/>
    <property type="match status" value="1"/>
</dbReference>
<dbReference type="InterPro" id="IPR016024">
    <property type="entry name" value="ARM-type_fold"/>
</dbReference>
<dbReference type="EMBL" id="MLAK01000964">
    <property type="protein sequence ID" value="OHT00246.1"/>
    <property type="molecule type" value="Genomic_DNA"/>
</dbReference>
<protein>
    <recommendedName>
        <fullName evidence="4">Phosphoprotein phosphatase</fullName>
    </recommendedName>
</protein>
<reference evidence="2" key="1">
    <citation type="submission" date="2016-10" db="EMBL/GenBank/DDBJ databases">
        <authorList>
            <person name="Benchimol M."/>
            <person name="Almeida L.G."/>
            <person name="Vasconcelos A.T."/>
            <person name="Perreira-Neves A."/>
            <person name="Rosa I.A."/>
            <person name="Tasca T."/>
            <person name="Bogo M.R."/>
            <person name="de Souza W."/>
        </authorList>
    </citation>
    <scope>NUCLEOTIDE SEQUENCE [LARGE SCALE GENOMIC DNA]</scope>
    <source>
        <strain evidence="2">K</strain>
    </source>
</reference>
<accession>A0A1J4JRT1</accession>
<gene>
    <name evidence="2" type="ORF">TRFO_33121</name>
</gene>
<organism evidence="2 3">
    <name type="scientific">Tritrichomonas foetus</name>
    <dbReference type="NCBI Taxonomy" id="1144522"/>
    <lineage>
        <taxon>Eukaryota</taxon>
        <taxon>Metamonada</taxon>
        <taxon>Parabasalia</taxon>
        <taxon>Tritrichomonadida</taxon>
        <taxon>Tritrichomonadidae</taxon>
        <taxon>Tritrichomonas</taxon>
    </lineage>
</organism>
<dbReference type="GO" id="GO:0019888">
    <property type="term" value="F:protein phosphatase regulator activity"/>
    <property type="evidence" value="ECO:0007669"/>
    <property type="project" value="InterPro"/>
</dbReference>
<name>A0A1J4JRT1_9EUKA</name>
<dbReference type="RefSeq" id="XP_068353382.1">
    <property type="nucleotide sequence ID" value="XM_068508898.1"/>
</dbReference>
<dbReference type="Proteomes" id="UP000179807">
    <property type="component" value="Unassembled WGS sequence"/>
</dbReference>
<dbReference type="GO" id="GO:0007165">
    <property type="term" value="P:signal transduction"/>
    <property type="evidence" value="ECO:0007669"/>
    <property type="project" value="InterPro"/>
</dbReference>
<dbReference type="PANTHER" id="PTHR10257">
    <property type="entry name" value="SERINE/THREONINE PROTEIN PHOSPHATASE 2A PP2A REGULATORY SUBUNIT B"/>
    <property type="match status" value="1"/>
</dbReference>
<dbReference type="GeneID" id="94843602"/>
<dbReference type="VEuPathDB" id="TrichDB:TRFO_33121"/>
<dbReference type="OrthoDB" id="10590533at2759"/>
<keyword evidence="3" id="KW-1185">Reference proteome</keyword>
<comment type="caution">
    <text evidence="2">The sequence shown here is derived from an EMBL/GenBank/DDBJ whole genome shotgun (WGS) entry which is preliminary data.</text>
</comment>
<feature type="region of interest" description="Disordered" evidence="1">
    <location>
        <begin position="43"/>
        <end position="99"/>
    </location>
</feature>
<feature type="compositionally biased region" description="Basic and acidic residues" evidence="1">
    <location>
        <begin position="72"/>
        <end position="90"/>
    </location>
</feature>